<reference evidence="2 3" key="1">
    <citation type="submission" date="2016-11" db="EMBL/GenBank/DDBJ databases">
        <authorList>
            <person name="Jaros S."/>
            <person name="Januszkiewicz K."/>
            <person name="Wedrychowicz H."/>
        </authorList>
    </citation>
    <scope>NUCLEOTIDE SEQUENCE [LARGE SCALE GENOMIC DNA]</scope>
    <source>
        <strain evidence="2 3">DSM 21758</strain>
    </source>
</reference>
<dbReference type="InterPro" id="IPR000182">
    <property type="entry name" value="GNAT_dom"/>
</dbReference>
<dbReference type="PANTHER" id="PTHR43792">
    <property type="entry name" value="GNAT FAMILY, PUTATIVE (AFU_ORTHOLOGUE AFUA_3G00765)-RELATED-RELATED"/>
    <property type="match status" value="1"/>
</dbReference>
<dbReference type="InterPro" id="IPR051531">
    <property type="entry name" value="N-acetyltransferase"/>
</dbReference>
<dbReference type="SUPFAM" id="SSF55729">
    <property type="entry name" value="Acyl-CoA N-acyltransferases (Nat)"/>
    <property type="match status" value="1"/>
</dbReference>
<sequence>MRILETDRLVLRRFSPDDWKDLHEYLSNELVVKYEPYGIYDEESSKKEALYRSKEECFFAVCLKENDKLIGNVYFNIKDPKEFLTWEIGYVFNPKYSKRGYATEACKRILDYGFEELNACRIVAMCNPKNINSWRVLERLKMRREGHLVKNIFFKYDEKGKPIWHDTYEYAILKNEWNK</sequence>
<keyword evidence="2" id="KW-0808">Transferase</keyword>
<protein>
    <submittedName>
        <fullName evidence="2">Protein N-acetyltransferase, RimJ/RimL family</fullName>
    </submittedName>
</protein>
<evidence type="ECO:0000313" key="3">
    <source>
        <dbReference type="Proteomes" id="UP000184310"/>
    </source>
</evidence>
<evidence type="ECO:0000259" key="1">
    <source>
        <dbReference type="PROSITE" id="PS51186"/>
    </source>
</evidence>
<feature type="domain" description="N-acetyltransferase" evidence="1">
    <location>
        <begin position="9"/>
        <end position="175"/>
    </location>
</feature>
<dbReference type="Gene3D" id="3.40.630.30">
    <property type="match status" value="1"/>
</dbReference>
<dbReference type="STRING" id="1121302.SAMN02745163_02932"/>
<dbReference type="InterPro" id="IPR016181">
    <property type="entry name" value="Acyl_CoA_acyltransferase"/>
</dbReference>
<dbReference type="Pfam" id="PF13302">
    <property type="entry name" value="Acetyltransf_3"/>
    <property type="match status" value="1"/>
</dbReference>
<name>A0A1M6NK52_9CLOT</name>
<accession>A0A1M6NK52</accession>
<dbReference type="GO" id="GO:0016747">
    <property type="term" value="F:acyltransferase activity, transferring groups other than amino-acyl groups"/>
    <property type="evidence" value="ECO:0007669"/>
    <property type="project" value="InterPro"/>
</dbReference>
<dbReference type="PANTHER" id="PTHR43792:SF1">
    <property type="entry name" value="N-ACETYLTRANSFERASE DOMAIN-CONTAINING PROTEIN"/>
    <property type="match status" value="1"/>
</dbReference>
<evidence type="ECO:0000313" key="2">
    <source>
        <dbReference type="EMBL" id="SHJ96125.1"/>
    </source>
</evidence>
<dbReference type="PROSITE" id="PS51186">
    <property type="entry name" value="GNAT"/>
    <property type="match status" value="1"/>
</dbReference>
<gene>
    <name evidence="2" type="ORF">SAMN02745163_02932</name>
</gene>
<keyword evidence="3" id="KW-1185">Reference proteome</keyword>
<organism evidence="2 3">
    <name type="scientific">Clostridium cavendishii DSM 21758</name>
    <dbReference type="NCBI Taxonomy" id="1121302"/>
    <lineage>
        <taxon>Bacteria</taxon>
        <taxon>Bacillati</taxon>
        <taxon>Bacillota</taxon>
        <taxon>Clostridia</taxon>
        <taxon>Eubacteriales</taxon>
        <taxon>Clostridiaceae</taxon>
        <taxon>Clostridium</taxon>
    </lineage>
</organism>
<proteinExistence type="predicted"/>
<dbReference type="AlphaFoldDB" id="A0A1M6NK52"/>
<dbReference type="Proteomes" id="UP000184310">
    <property type="component" value="Unassembled WGS sequence"/>
</dbReference>
<dbReference type="EMBL" id="FQZB01000012">
    <property type="protein sequence ID" value="SHJ96125.1"/>
    <property type="molecule type" value="Genomic_DNA"/>
</dbReference>